<feature type="domain" description="Ketosynthase family 3 (KS3)" evidence="11">
    <location>
        <begin position="33"/>
        <end position="458"/>
    </location>
</feature>
<dbReference type="CDD" id="cd00833">
    <property type="entry name" value="PKS"/>
    <property type="match status" value="1"/>
</dbReference>
<evidence type="ECO:0000256" key="1">
    <source>
        <dbReference type="ARBA" id="ARBA00005189"/>
    </source>
</evidence>
<dbReference type="PROSITE" id="PS00606">
    <property type="entry name" value="KS3_1"/>
    <property type="match status" value="1"/>
</dbReference>
<dbReference type="InterPro" id="IPR011032">
    <property type="entry name" value="GroES-like_sf"/>
</dbReference>
<dbReference type="InterPro" id="IPR055123">
    <property type="entry name" value="SpnB-like_Rossmann"/>
</dbReference>
<keyword evidence="6" id="KW-0443">Lipid metabolism</keyword>
<dbReference type="SUPFAM" id="SSF52151">
    <property type="entry name" value="FabD/lysophospholipase-like"/>
    <property type="match status" value="1"/>
</dbReference>
<dbReference type="InterPro" id="IPR049551">
    <property type="entry name" value="PKS_DH_C"/>
</dbReference>
<dbReference type="InterPro" id="IPR050091">
    <property type="entry name" value="PKS_NRPS_Biosynth_Enz"/>
</dbReference>
<dbReference type="InterPro" id="IPR013154">
    <property type="entry name" value="ADH-like_N"/>
</dbReference>
<dbReference type="SUPFAM" id="SSF50129">
    <property type="entry name" value="GroES-like"/>
    <property type="match status" value="1"/>
</dbReference>
<dbReference type="OrthoDB" id="4516163at2"/>
<gene>
    <name evidence="13" type="ORF">DFR71_3406</name>
</gene>
<feature type="region of interest" description="N-terminal hotdog fold" evidence="9">
    <location>
        <begin position="930"/>
        <end position="1059"/>
    </location>
</feature>
<dbReference type="Pfam" id="PF13602">
    <property type="entry name" value="ADH_zinc_N_2"/>
    <property type="match status" value="1"/>
</dbReference>
<dbReference type="InterPro" id="IPR016039">
    <property type="entry name" value="Thiolase-like"/>
</dbReference>
<keyword evidence="5" id="KW-0276">Fatty acid metabolism</keyword>
<dbReference type="InterPro" id="IPR013968">
    <property type="entry name" value="PKS_KR"/>
</dbReference>
<evidence type="ECO:0000256" key="7">
    <source>
        <dbReference type="ARBA" id="ARBA00023268"/>
    </source>
</evidence>
<keyword evidence="14" id="KW-1185">Reference proteome</keyword>
<evidence type="ECO:0000313" key="14">
    <source>
        <dbReference type="Proteomes" id="UP000294856"/>
    </source>
</evidence>
<dbReference type="SMART" id="SM00825">
    <property type="entry name" value="PKS_KS"/>
    <property type="match status" value="1"/>
</dbReference>
<dbReference type="PROSITE" id="PS00012">
    <property type="entry name" value="PHOSPHOPANTETHEINE"/>
    <property type="match status" value="1"/>
</dbReference>
<evidence type="ECO:0000259" key="12">
    <source>
        <dbReference type="PROSITE" id="PS52019"/>
    </source>
</evidence>
<dbReference type="PROSITE" id="PS50075">
    <property type="entry name" value="CARRIER"/>
    <property type="match status" value="1"/>
</dbReference>
<dbReference type="FunFam" id="3.40.366.10:FF:000002">
    <property type="entry name" value="Probable polyketide synthase 2"/>
    <property type="match status" value="1"/>
</dbReference>
<evidence type="ECO:0000259" key="10">
    <source>
        <dbReference type="PROSITE" id="PS50075"/>
    </source>
</evidence>
<dbReference type="SUPFAM" id="SSF51735">
    <property type="entry name" value="NAD(P)-binding Rossmann-fold domains"/>
    <property type="match status" value="3"/>
</dbReference>
<dbReference type="InterPro" id="IPR020806">
    <property type="entry name" value="PKS_PP-bd"/>
</dbReference>
<organism evidence="13 14">
    <name type="scientific">Nocardia alba</name>
    <dbReference type="NCBI Taxonomy" id="225051"/>
    <lineage>
        <taxon>Bacteria</taxon>
        <taxon>Bacillati</taxon>
        <taxon>Actinomycetota</taxon>
        <taxon>Actinomycetes</taxon>
        <taxon>Mycobacteriales</taxon>
        <taxon>Nocardiaceae</taxon>
        <taxon>Nocardia</taxon>
    </lineage>
</organism>
<comment type="caution">
    <text evidence="13">The sequence shown here is derived from an EMBL/GenBank/DDBJ whole genome shotgun (WGS) entry which is preliminary data.</text>
</comment>
<dbReference type="Proteomes" id="UP000294856">
    <property type="component" value="Unassembled WGS sequence"/>
</dbReference>
<dbReference type="InterPro" id="IPR009081">
    <property type="entry name" value="PP-bd_ACP"/>
</dbReference>
<dbReference type="GO" id="GO:0006633">
    <property type="term" value="P:fatty acid biosynthetic process"/>
    <property type="evidence" value="ECO:0007669"/>
    <property type="project" value="InterPro"/>
</dbReference>
<dbReference type="InterPro" id="IPR042104">
    <property type="entry name" value="PKS_dehydratase_sf"/>
</dbReference>
<dbReference type="Pfam" id="PF08659">
    <property type="entry name" value="KR"/>
    <property type="match status" value="1"/>
</dbReference>
<dbReference type="InterPro" id="IPR014030">
    <property type="entry name" value="Ketoacyl_synth_N"/>
</dbReference>
<evidence type="ECO:0000256" key="4">
    <source>
        <dbReference type="ARBA" id="ARBA00022679"/>
    </source>
</evidence>
<proteinExistence type="predicted"/>
<dbReference type="InterPro" id="IPR036291">
    <property type="entry name" value="NAD(P)-bd_dom_sf"/>
</dbReference>
<dbReference type="InterPro" id="IPR036736">
    <property type="entry name" value="ACP-like_sf"/>
</dbReference>
<dbReference type="InterPro" id="IPR018201">
    <property type="entry name" value="Ketoacyl_synth_AS"/>
</dbReference>
<dbReference type="SMART" id="SM00822">
    <property type="entry name" value="PKS_KR"/>
    <property type="match status" value="1"/>
</dbReference>
<dbReference type="RefSeq" id="WP_067446625.1">
    <property type="nucleotide sequence ID" value="NZ_SMFR01000002.1"/>
</dbReference>
<dbReference type="Gene3D" id="1.10.1200.10">
    <property type="entry name" value="ACP-like"/>
    <property type="match status" value="1"/>
</dbReference>
<keyword evidence="4 13" id="KW-0808">Transferase</keyword>
<dbReference type="SMART" id="SM00827">
    <property type="entry name" value="PKS_AT"/>
    <property type="match status" value="1"/>
</dbReference>
<dbReference type="EMBL" id="SMFR01000002">
    <property type="protein sequence ID" value="TCJ97364.1"/>
    <property type="molecule type" value="Genomic_DNA"/>
</dbReference>
<feature type="active site" description="Proton acceptor; for dehydratase activity" evidence="9">
    <location>
        <position position="962"/>
    </location>
</feature>
<dbReference type="Gene3D" id="3.10.129.110">
    <property type="entry name" value="Polyketide synthase dehydratase"/>
    <property type="match status" value="1"/>
</dbReference>
<evidence type="ECO:0000256" key="5">
    <source>
        <dbReference type="ARBA" id="ARBA00022832"/>
    </source>
</evidence>
<dbReference type="Pfam" id="PF16197">
    <property type="entry name" value="KAsynt_C_assoc"/>
    <property type="match status" value="1"/>
</dbReference>
<keyword evidence="8" id="KW-0012">Acyltransferase</keyword>
<dbReference type="Gene3D" id="3.40.50.11460">
    <property type="match status" value="1"/>
</dbReference>
<dbReference type="Gene3D" id="3.90.180.10">
    <property type="entry name" value="Medium-chain alcohol dehydrogenases, catalytic domain"/>
    <property type="match status" value="1"/>
</dbReference>
<dbReference type="PROSITE" id="PS52019">
    <property type="entry name" value="PKS_MFAS_DH"/>
    <property type="match status" value="1"/>
</dbReference>
<dbReference type="PROSITE" id="PS52004">
    <property type="entry name" value="KS3_2"/>
    <property type="match status" value="1"/>
</dbReference>
<dbReference type="Gene3D" id="3.30.70.3290">
    <property type="match status" value="1"/>
</dbReference>
<evidence type="ECO:0000256" key="2">
    <source>
        <dbReference type="ARBA" id="ARBA00022450"/>
    </source>
</evidence>
<comment type="pathway">
    <text evidence="1">Lipid metabolism.</text>
</comment>
<dbReference type="InterPro" id="IPR016035">
    <property type="entry name" value="Acyl_Trfase/lysoPLipase"/>
</dbReference>
<dbReference type="Pfam" id="PF00550">
    <property type="entry name" value="PP-binding"/>
    <property type="match status" value="1"/>
</dbReference>
<protein>
    <submittedName>
        <fullName evidence="13">Acyl transferase domain-containing protein</fullName>
    </submittedName>
</protein>
<dbReference type="GO" id="GO:0004312">
    <property type="term" value="F:fatty acid synthase activity"/>
    <property type="evidence" value="ECO:0007669"/>
    <property type="project" value="TreeGrafter"/>
</dbReference>
<dbReference type="SUPFAM" id="SSF47336">
    <property type="entry name" value="ACP-like"/>
    <property type="match status" value="1"/>
</dbReference>
<evidence type="ECO:0000259" key="11">
    <source>
        <dbReference type="PROSITE" id="PS52004"/>
    </source>
</evidence>
<evidence type="ECO:0000256" key="8">
    <source>
        <dbReference type="ARBA" id="ARBA00023315"/>
    </source>
</evidence>
<accession>A0A4R1FUA4</accession>
<dbReference type="SMART" id="SM00829">
    <property type="entry name" value="PKS_ER"/>
    <property type="match status" value="1"/>
</dbReference>
<dbReference type="CDD" id="cd08956">
    <property type="entry name" value="KR_3_FAS_SDR_x"/>
    <property type="match status" value="1"/>
</dbReference>
<dbReference type="CDD" id="cd05195">
    <property type="entry name" value="enoyl_red"/>
    <property type="match status" value="1"/>
</dbReference>
<dbReference type="InterPro" id="IPR020807">
    <property type="entry name" value="PKS_DH"/>
</dbReference>
<dbReference type="Pfam" id="PF21089">
    <property type="entry name" value="PKS_DH_N"/>
    <property type="match status" value="1"/>
</dbReference>
<dbReference type="SUPFAM" id="SSF55048">
    <property type="entry name" value="Probable ACP-binding domain of malonyl-CoA ACP transacylase"/>
    <property type="match status" value="1"/>
</dbReference>
<dbReference type="GO" id="GO:0031177">
    <property type="term" value="F:phosphopantetheine binding"/>
    <property type="evidence" value="ECO:0007669"/>
    <property type="project" value="InterPro"/>
</dbReference>
<dbReference type="FunFam" id="3.40.50.720:FF:000209">
    <property type="entry name" value="Polyketide synthase Pks12"/>
    <property type="match status" value="1"/>
</dbReference>
<dbReference type="InterPro" id="IPR014031">
    <property type="entry name" value="Ketoacyl_synth_C"/>
</dbReference>
<feature type="active site" description="Proton donor; for dehydratase activity" evidence="9">
    <location>
        <position position="1135"/>
    </location>
</feature>
<feature type="domain" description="PKS/mFAS DH" evidence="12">
    <location>
        <begin position="930"/>
        <end position="1216"/>
    </location>
</feature>
<dbReference type="Pfam" id="PF00698">
    <property type="entry name" value="Acyl_transf_1"/>
    <property type="match status" value="1"/>
</dbReference>
<dbReference type="FunFam" id="3.40.47.10:FF:000019">
    <property type="entry name" value="Polyketide synthase type I"/>
    <property type="match status" value="1"/>
</dbReference>
<keyword evidence="3" id="KW-0597">Phosphoprotein</keyword>
<dbReference type="InterPro" id="IPR057326">
    <property type="entry name" value="KR_dom"/>
</dbReference>
<dbReference type="InterPro" id="IPR020843">
    <property type="entry name" value="ER"/>
</dbReference>
<dbReference type="Pfam" id="PF02801">
    <property type="entry name" value="Ketoacyl-synt_C"/>
    <property type="match status" value="1"/>
</dbReference>
<sequence>MATEEELRTHLKRAAVDLTNARRQLKEFESKDHEPIAIIGTACRYPGGISTPEDLWQLVIDERDAIEPFPTDRGWDVEDLYDPNPDSPGKSYVRDGGFVHSAGDFDAAFFGISPREAPALDPQQRLLLETTWEALERAGIDPSDLRGSRTGVFAGVVSGDYAARAGTDADLDPGYLMLGVTGSVTSGRVAYALGLEGPALSVDTACSSSLVAIHLACQSLRRGESSLAVAGGVTVMATPGIFAGFCQQGALAPDGRCKPFGKAADGFGVGEGAGTLILERLSDAQRNGHPVLAVVRGSAVNQDGASNGLAAPNGLAQRKVIRQALEDARLSPAEVEVIEAHGTGTSLGDPIEAEALLDTYGQRGDGDPAWVGSVKSNIGHTQAAAGVAGVIKMIESFRHGVLPASLHVDEPTPHVDWSTGHLALATATGPWPDADHPRRAAVSAFGVSGTNAHVILEQAPEHDISTDIDPLATVPTHRAWVVSGRSPEALSAQAKRLGAAAADTDVDDVAYSLLTTRALFEQRAVVIGRDRSELLAGLEARAADAIHDRVVHGRASAKGKIAFVFPGQGAQWVGMATELLSGSAVFAEHIDACERAFAPFVDWSLRKVLTGGADAPSLDRVDVVQPALFAMMVSLAAVWRSFGVEPDGVIGHSQGEIAAAYVAGAISLEDAARIVTLRSKAIVALAGTGGMVSVGADADRTRELLAPWAERIGVAALNGPTATVISGEPTALDEFTAACVPLEIRTHRIPVDYASHSQQVEALRDRIVSDLADIAAHNTGVEFCSTVSAEPIDTDGLDADYWYRNLRLPVKFERTTREMYQRGYRAFLEMSPHPVLVPAIADTLEIAEADPDGFVVTGSLRREEGGPARLFTSLAEAFVRGVPVDWTQLYPTPRQRVELPTYAFQRERYWVEMSAPTGDAGSLGVGEVGHPLLAAVLALPDGDRTVFTSRLSLRTHPWLADHAVLGTVLVPGAALVELALYAGERLGCAKVEELTMMAPLMLPEQGGVQIQIVVTDSRESGDRGISIHSRLDTDADALDETRPWTTHAEGTVTPVDIGRASAAQGLSVWPPVGATPVDLTGSYERLAELGYQYGPLFRGLDAVWRRGDDVFAEVALPQERDAEVAQFGLHPALLDAAIQACGGLEAFLPTDDSGTLRLPFAWEGVTLHAVGATALRVRLSLAGPDRVSVTLADVAGMTVATVDSLVLLEVSADKLRGEQDGTRPQDSLFGIEWVPVSARTLKVPARSGAWVVLGSGDESPVRGLLESADGVRIPAYPDVAALVAALGDDVRAPEAILLPVGGSAAGGDLPRAIRDELAWVLGQGQAVLAESTLSGATLIVTTRSVVAVESSEDITDLVAATAWGMMRSAQTENPGRITQLDVGTEPCTVETVAAVLACDEPEAVLRRGVLYGRRLARVEASPNPIDITEEQWQLAITERGTLDNVEIVALAPELAAAPLADGQIRVALRAAGVNFRDVLICLGMYPDESAALGGEGAGVVVEVAADVTDFAPGDRVMGMFAAMASTVVTDQRLVTRIPLGWSFAQAAAVPAVYLTAYYALHDLAGLRAGEKLLIHAATGGVGTAAVQLARHFGAEIYATASTPKWDTLRDNGFDDQHIGNSRTVEFESKFLAQTDGAGMDVVLDCLAGEFVDASLRLLPHGGRFVEMGLVDVRQPDAVAAAHPGVEYRSFVLIEAGLDRLQEILAELATLFASGVLTPPPVTTWDVRNAREGLRFLSQARHIGKVIMTWPAPRDPASTVLITGGTGTIGGLLAKHLVTEHGLRHLLLTSRSGSSAPGTADLVRELSELGAQVTVAACDTADSAAVRSLLAAIPAEHPLGTVVHAAGTLDDALFTTMNAGQLESVLPAKVDGAWNLHRHTSDLDLTDFIVFSSAAGALGAPAQANYAAANTFLDSLAQHRRHRGLPATSMAWGLWEQATGLTGTLNAADLSRINRGGFQAMPTPLALSVYDAARLLGKPHTLTTKIDIGALRTASGLAELPPLLRGLLTTRRRVDTRGFDAGALAKKLVGLSEKEQYTVVLDLIKGHIAAVLGHSGPDVVDADQKFLDMGFDSLSAVELRNRLKATAGGAKMSTTVIFDYPTPAALAEFIRGQITPEDDELTEPILTEIDLLLARLAEVHPNRTVPSAAVDRILAGVRGLHTVPAEAASRTLSTTDLDTADDDAIIAMLDGDDQ</sequence>
<dbReference type="Gene3D" id="3.40.366.10">
    <property type="entry name" value="Malonyl-Coenzyme A Acyl Carrier Protein, domain 2"/>
    <property type="match status" value="1"/>
</dbReference>
<dbReference type="Gene3D" id="3.40.47.10">
    <property type="match status" value="1"/>
</dbReference>
<evidence type="ECO:0000256" key="6">
    <source>
        <dbReference type="ARBA" id="ARBA00023098"/>
    </source>
</evidence>
<dbReference type="InterPro" id="IPR001227">
    <property type="entry name" value="Ac_transferase_dom_sf"/>
</dbReference>
<dbReference type="FunFam" id="1.10.1200.10:FF:000007">
    <property type="entry name" value="Probable polyketide synthase pks17"/>
    <property type="match status" value="1"/>
</dbReference>
<dbReference type="Gene3D" id="3.40.50.720">
    <property type="entry name" value="NAD(P)-binding Rossmann-like Domain"/>
    <property type="match status" value="1"/>
</dbReference>
<dbReference type="STRING" id="1210063.GCA_001612665_01067"/>
<dbReference type="Pfam" id="PF08240">
    <property type="entry name" value="ADH_N"/>
    <property type="match status" value="1"/>
</dbReference>
<keyword evidence="7" id="KW-0511">Multifunctional enzyme</keyword>
<dbReference type="InterPro" id="IPR016036">
    <property type="entry name" value="Malonyl_transacylase_ACP-bd"/>
</dbReference>
<name>A0A4R1FUA4_9NOCA</name>
<dbReference type="Pfam" id="PF14765">
    <property type="entry name" value="PS-DH"/>
    <property type="match status" value="1"/>
</dbReference>
<reference evidence="13 14" key="1">
    <citation type="submission" date="2019-03" db="EMBL/GenBank/DDBJ databases">
        <title>Genomic Encyclopedia of Type Strains, Phase IV (KMG-IV): sequencing the most valuable type-strain genomes for metagenomic binning, comparative biology and taxonomic classification.</title>
        <authorList>
            <person name="Goeker M."/>
        </authorList>
    </citation>
    <scope>NUCLEOTIDE SEQUENCE [LARGE SCALE GENOMIC DNA]</scope>
    <source>
        <strain evidence="13 14">DSM 44684</strain>
    </source>
</reference>
<dbReference type="InterPro" id="IPR049900">
    <property type="entry name" value="PKS_mFAS_DH"/>
</dbReference>
<feature type="region of interest" description="C-terminal hotdog fold" evidence="9">
    <location>
        <begin position="1074"/>
        <end position="1216"/>
    </location>
</feature>
<evidence type="ECO:0000256" key="9">
    <source>
        <dbReference type="PROSITE-ProRule" id="PRU01363"/>
    </source>
</evidence>
<dbReference type="FunFam" id="3.90.180.10:FF:000032">
    <property type="entry name" value="Probable polyketide synthase pks1"/>
    <property type="match status" value="1"/>
</dbReference>
<dbReference type="Pfam" id="PF00109">
    <property type="entry name" value="ketoacyl-synt"/>
    <property type="match status" value="1"/>
</dbReference>
<dbReference type="Pfam" id="PF22953">
    <property type="entry name" value="SpnB_Rossmann"/>
    <property type="match status" value="1"/>
</dbReference>
<dbReference type="InterPro" id="IPR006162">
    <property type="entry name" value="Ppantetheine_attach_site"/>
</dbReference>
<dbReference type="SMART" id="SM00826">
    <property type="entry name" value="PKS_DH"/>
    <property type="match status" value="1"/>
</dbReference>
<dbReference type="InterPro" id="IPR049552">
    <property type="entry name" value="PKS_DH_N"/>
</dbReference>
<dbReference type="GO" id="GO:0016491">
    <property type="term" value="F:oxidoreductase activity"/>
    <property type="evidence" value="ECO:0007669"/>
    <property type="project" value="InterPro"/>
</dbReference>
<dbReference type="SMART" id="SM01294">
    <property type="entry name" value="PKS_PP_betabranch"/>
    <property type="match status" value="1"/>
</dbReference>
<dbReference type="GO" id="GO:0004315">
    <property type="term" value="F:3-oxoacyl-[acyl-carrier-protein] synthase activity"/>
    <property type="evidence" value="ECO:0007669"/>
    <property type="project" value="InterPro"/>
</dbReference>
<evidence type="ECO:0000313" key="13">
    <source>
        <dbReference type="EMBL" id="TCJ97364.1"/>
    </source>
</evidence>
<dbReference type="InterPro" id="IPR032821">
    <property type="entry name" value="PKS_assoc"/>
</dbReference>
<dbReference type="InterPro" id="IPR020841">
    <property type="entry name" value="PKS_Beta-ketoAc_synthase_dom"/>
</dbReference>
<feature type="domain" description="Carrier" evidence="10">
    <location>
        <begin position="2037"/>
        <end position="2113"/>
    </location>
</feature>
<dbReference type="InterPro" id="IPR014043">
    <property type="entry name" value="Acyl_transferase_dom"/>
</dbReference>
<dbReference type="PANTHER" id="PTHR43775">
    <property type="entry name" value="FATTY ACID SYNTHASE"/>
    <property type="match status" value="1"/>
</dbReference>
<dbReference type="PANTHER" id="PTHR43775:SF51">
    <property type="entry name" value="INACTIVE PHENOLPHTHIOCEROL SYNTHESIS POLYKETIDE SYNTHASE TYPE I PKS1-RELATED"/>
    <property type="match status" value="1"/>
</dbReference>
<dbReference type="SMART" id="SM00823">
    <property type="entry name" value="PKS_PP"/>
    <property type="match status" value="1"/>
</dbReference>
<keyword evidence="2" id="KW-0596">Phosphopantetheine</keyword>
<dbReference type="SUPFAM" id="SSF53901">
    <property type="entry name" value="Thiolase-like"/>
    <property type="match status" value="1"/>
</dbReference>
<evidence type="ECO:0000256" key="3">
    <source>
        <dbReference type="ARBA" id="ARBA00022553"/>
    </source>
</evidence>